<evidence type="ECO:0000313" key="3">
    <source>
        <dbReference type="Proteomes" id="UP000234384"/>
    </source>
</evidence>
<keyword evidence="1" id="KW-1133">Transmembrane helix</keyword>
<evidence type="ECO:0000313" key="2">
    <source>
        <dbReference type="EMBL" id="PKY90612.1"/>
    </source>
</evidence>
<organism evidence="2 3">
    <name type="scientific">Falseniella ignava</name>
    <dbReference type="NCBI Taxonomy" id="137730"/>
    <lineage>
        <taxon>Bacteria</taxon>
        <taxon>Bacillati</taxon>
        <taxon>Bacillota</taxon>
        <taxon>Bacilli</taxon>
        <taxon>Lactobacillales</taxon>
        <taxon>Aerococcaceae</taxon>
        <taxon>Falseniella</taxon>
    </lineage>
</organism>
<keyword evidence="1" id="KW-0472">Membrane</keyword>
<accession>A0A2I1K4X0</accession>
<feature type="transmembrane region" description="Helical" evidence="1">
    <location>
        <begin position="192"/>
        <end position="211"/>
    </location>
</feature>
<dbReference type="EMBL" id="PKHE01000001">
    <property type="protein sequence ID" value="PKY90612.1"/>
    <property type="molecule type" value="Genomic_DNA"/>
</dbReference>
<dbReference type="Pfam" id="PF05857">
    <property type="entry name" value="TraX"/>
    <property type="match status" value="1"/>
</dbReference>
<feature type="transmembrane region" description="Helical" evidence="1">
    <location>
        <begin position="20"/>
        <end position="39"/>
    </location>
</feature>
<dbReference type="AlphaFoldDB" id="A0A2I1K4X0"/>
<reference evidence="2 3" key="1">
    <citation type="submission" date="2017-12" db="EMBL/GenBank/DDBJ databases">
        <title>Phylogenetic diversity of female urinary microbiome.</title>
        <authorList>
            <person name="Thomas-White K."/>
            <person name="Wolfe A.J."/>
        </authorList>
    </citation>
    <scope>NUCLEOTIDE SEQUENCE [LARGE SCALE GENOMIC DNA]</scope>
    <source>
        <strain evidence="2 3">UMB0898</strain>
    </source>
</reference>
<sequence length="244" mass="27686">MNSSHLTDRSPISGTTLKIVGMLSMLIDHVGAFLLLPWINFQLMGITSAGAQSAATWQQIYYATRAIGRLAFPIFCFLIVQGAIHTRDIQRYLLRLGIFALLSEIPFDLARSQVPFDFSAQNVYFTLFLGLLTLAGIKHFKANTLVQVAIISSTCVLSYFLNTDYDIFGVLLIVVLYLFKAERLYQVLAGSFIYLGYNFYALPSFILIYFYNGQRGKFNSKLFYLFYPIHLIILAGLARYLIYP</sequence>
<evidence type="ECO:0000256" key="1">
    <source>
        <dbReference type="SAM" id="Phobius"/>
    </source>
</evidence>
<proteinExistence type="predicted"/>
<feature type="transmembrane region" description="Helical" evidence="1">
    <location>
        <begin position="92"/>
        <end position="109"/>
    </location>
</feature>
<evidence type="ECO:0008006" key="4">
    <source>
        <dbReference type="Google" id="ProtNLM"/>
    </source>
</evidence>
<dbReference type="RefSeq" id="WP_101953595.1">
    <property type="nucleotide sequence ID" value="NZ_PKHE01000001.1"/>
</dbReference>
<feature type="transmembrane region" description="Helical" evidence="1">
    <location>
        <begin position="223"/>
        <end position="242"/>
    </location>
</feature>
<name>A0A2I1K4X0_9LACT</name>
<protein>
    <recommendedName>
        <fullName evidence="4">TraX protein</fullName>
    </recommendedName>
</protein>
<feature type="transmembrane region" description="Helical" evidence="1">
    <location>
        <begin position="59"/>
        <end position="80"/>
    </location>
</feature>
<feature type="transmembrane region" description="Helical" evidence="1">
    <location>
        <begin position="167"/>
        <end position="185"/>
    </location>
</feature>
<dbReference type="InterPro" id="IPR008875">
    <property type="entry name" value="TraX"/>
</dbReference>
<gene>
    <name evidence="2" type="ORF">CYJ57_00105</name>
</gene>
<dbReference type="Proteomes" id="UP000234384">
    <property type="component" value="Unassembled WGS sequence"/>
</dbReference>
<feature type="transmembrane region" description="Helical" evidence="1">
    <location>
        <begin position="121"/>
        <end position="137"/>
    </location>
</feature>
<keyword evidence="1" id="KW-0812">Transmembrane</keyword>
<dbReference type="OrthoDB" id="9781069at2"/>
<comment type="caution">
    <text evidence="2">The sequence shown here is derived from an EMBL/GenBank/DDBJ whole genome shotgun (WGS) entry which is preliminary data.</text>
</comment>